<dbReference type="PATRIC" id="fig|1036673.3.peg.3231"/>
<dbReference type="EMBL" id="CP002869">
    <property type="protein sequence ID" value="AEI42068.1"/>
    <property type="molecule type" value="Genomic_DNA"/>
</dbReference>
<evidence type="ECO:0000313" key="3">
    <source>
        <dbReference type="Proteomes" id="UP000006620"/>
    </source>
</evidence>
<dbReference type="SUPFAM" id="SSF50800">
    <property type="entry name" value="PK beta-barrel domain-like"/>
    <property type="match status" value="1"/>
</dbReference>
<proteinExistence type="predicted"/>
<dbReference type="GO" id="GO:0003824">
    <property type="term" value="F:catalytic activity"/>
    <property type="evidence" value="ECO:0007669"/>
    <property type="project" value="InterPro"/>
</dbReference>
<dbReference type="InterPro" id="IPR005302">
    <property type="entry name" value="MoCF_Sase_C"/>
</dbReference>
<gene>
    <name evidence="2" type="primary">yflK</name>
    <name evidence="2" type="ordered locus">KNP414_03524</name>
</gene>
<name>F8FBA1_PAEMK</name>
<dbReference type="InterPro" id="IPR052353">
    <property type="entry name" value="Benzoxazolinone_Detox_Enz"/>
</dbReference>
<dbReference type="Proteomes" id="UP000006620">
    <property type="component" value="Chromosome"/>
</dbReference>
<dbReference type="KEGG" id="pms:KNP414_03524"/>
<dbReference type="Gene3D" id="2.40.33.20">
    <property type="entry name" value="PK beta-barrel domain-like"/>
    <property type="match status" value="1"/>
</dbReference>
<organism evidence="2 3">
    <name type="scientific">Paenibacillus mucilaginosus (strain KNP414)</name>
    <dbReference type="NCBI Taxonomy" id="1036673"/>
    <lineage>
        <taxon>Bacteria</taxon>
        <taxon>Bacillati</taxon>
        <taxon>Bacillota</taxon>
        <taxon>Bacilli</taxon>
        <taxon>Bacillales</taxon>
        <taxon>Paenibacillaceae</taxon>
        <taxon>Paenibacillus</taxon>
    </lineage>
</organism>
<dbReference type="PANTHER" id="PTHR30212:SF4">
    <property type="entry name" value="MOSC DOMAIN-CONTAINING PROTEIN"/>
    <property type="match status" value="1"/>
</dbReference>
<dbReference type="InterPro" id="IPR011037">
    <property type="entry name" value="Pyrv_Knase-like_insert_dom_sf"/>
</dbReference>
<dbReference type="Pfam" id="PF03475">
    <property type="entry name" value="YiiM_3-alpha"/>
    <property type="match status" value="1"/>
</dbReference>
<dbReference type="RefSeq" id="WP_013917225.1">
    <property type="nucleotide sequence ID" value="NC_015690.1"/>
</dbReference>
<feature type="domain" description="MOSC" evidence="1">
    <location>
        <begin position="28"/>
        <end position="162"/>
    </location>
</feature>
<evidence type="ECO:0000259" key="1">
    <source>
        <dbReference type="PROSITE" id="PS51340"/>
    </source>
</evidence>
<evidence type="ECO:0000313" key="2">
    <source>
        <dbReference type="EMBL" id="AEI42068.1"/>
    </source>
</evidence>
<reference evidence="3" key="1">
    <citation type="submission" date="2011-06" db="EMBL/GenBank/DDBJ databases">
        <title>Complete genome sequence of Paenibacillus mucilaginosus KNP414.</title>
        <authorList>
            <person name="Wang J."/>
            <person name="Hu S."/>
            <person name="Hu X."/>
            <person name="Zhang B."/>
            <person name="Dong D."/>
            <person name="Zhang S."/>
            <person name="Zhao K."/>
            <person name="Wu D."/>
        </authorList>
    </citation>
    <scope>NUCLEOTIDE SEQUENCE [LARGE SCALE GENOMIC DNA]</scope>
    <source>
        <strain evidence="3">KNP414</strain>
    </source>
</reference>
<accession>F8FBA1</accession>
<dbReference type="AlphaFoldDB" id="F8FBA1"/>
<dbReference type="InterPro" id="IPR005163">
    <property type="entry name" value="Tri_helical_YiiM-like"/>
</dbReference>
<dbReference type="Pfam" id="PF03473">
    <property type="entry name" value="MOSC"/>
    <property type="match status" value="1"/>
</dbReference>
<reference evidence="2 3" key="2">
    <citation type="journal article" date="2013" name="Genome Announc.">
        <title>Genome Sequence of Growth-Improving Paenibacillus mucilaginosus Strain KNP414.</title>
        <authorList>
            <person name="Lu J.J."/>
            <person name="Wang J.F."/>
            <person name="Hu X.F."/>
        </authorList>
    </citation>
    <scope>NUCLEOTIDE SEQUENCE [LARGE SCALE GENOMIC DNA]</scope>
    <source>
        <strain evidence="2 3">KNP414</strain>
    </source>
</reference>
<dbReference type="PROSITE" id="PS51340">
    <property type="entry name" value="MOSC"/>
    <property type="match status" value="1"/>
</dbReference>
<protein>
    <submittedName>
        <fullName evidence="2">YflK</fullName>
    </submittedName>
</protein>
<dbReference type="PANTHER" id="PTHR30212">
    <property type="entry name" value="PROTEIN YIIM"/>
    <property type="match status" value="1"/>
</dbReference>
<dbReference type="HOGENOM" id="CLU_082566_1_0_9"/>
<dbReference type="GO" id="GO:0030151">
    <property type="term" value="F:molybdenum ion binding"/>
    <property type="evidence" value="ECO:0007669"/>
    <property type="project" value="InterPro"/>
</dbReference>
<dbReference type="GO" id="GO:0030170">
    <property type="term" value="F:pyridoxal phosphate binding"/>
    <property type="evidence" value="ECO:0007669"/>
    <property type="project" value="InterPro"/>
</dbReference>
<sequence>MQLVSLNIAMPAVVTYGAQSVETGIYKEAVNGPLRLGREQLEGDGQGDRVHHGGPDKAICVYAADHYPYWRDQLGKELPYGAFGENFTVTGWTEDQVHIGDIFAVGSAKVQVTQPRQPCYKLAAKHEVKDLALQVQDTGYTGYYFRVIEEGTVEAGQAVQLLERHPLGISVAEANRLQYRDKRDYEGIRRLLEVEALSDSWRESFEKRLEAAQEEQG</sequence>